<feature type="transmembrane region" description="Helical" evidence="1">
    <location>
        <begin position="179"/>
        <end position="198"/>
    </location>
</feature>
<dbReference type="HOGENOM" id="CLU_930090_0_0_7"/>
<dbReference type="eggNOG" id="COG3239">
    <property type="taxonomic scope" value="Bacteria"/>
</dbReference>
<dbReference type="STRING" id="378806.STAUR_7775"/>
<accession>Q08XY7</accession>
<keyword evidence="1" id="KW-1133">Transmembrane helix</keyword>
<proteinExistence type="predicted"/>
<feature type="transmembrane region" description="Helical" evidence="1">
    <location>
        <begin position="41"/>
        <end position="62"/>
    </location>
</feature>
<evidence type="ECO:0000313" key="5">
    <source>
        <dbReference type="Proteomes" id="UP000001351"/>
    </source>
</evidence>
<reference evidence="3 5" key="2">
    <citation type="journal article" date="2011" name="Mol. Biol. Evol.">
        <title>Comparative genomic analysis of fruiting body formation in Myxococcales.</title>
        <authorList>
            <person name="Huntley S."/>
            <person name="Hamann N."/>
            <person name="Wegener-Feldbrugge S."/>
            <person name="Treuner-Lange A."/>
            <person name="Kube M."/>
            <person name="Reinhardt R."/>
            <person name="Klages S."/>
            <person name="Muller R."/>
            <person name="Ronning C.M."/>
            <person name="Nierman W.C."/>
            <person name="Sogaard-Andersen L."/>
        </authorList>
    </citation>
    <scope>NUCLEOTIDE SEQUENCE [LARGE SCALE GENOMIC DNA]</scope>
    <source>
        <strain evidence="3 5">DW4/3-1</strain>
    </source>
</reference>
<dbReference type="RefSeq" id="WP_002615410.1">
    <property type="nucleotide sequence ID" value="NC_014623.1"/>
</dbReference>
<sequence>MYGVTSPAAKPPPLDVPSLAVHALWWGWFPTFLTTWGELTWGGRLALLGLGWAVLFWNYAVLHNHMHVPIARPPLLEAVVSRTLGLACGFPYRGYYLHHFNHHKYNDGPGDWGQRRPGEGVTRYLVRSTLTPWVWPFETLANVWRAAKTRRWRLELVLDFAVVDGFLVGLFFWEPAQGLALLGLWWTGQFSIYWLNLASHFETDSRQRDALAITSTSWFYNFFFFNAGHHQAHHLWPQMPWRELSAATQKLAAEGRVRPALQTSLAPINPLWVTRVVQSYGASPCARQTESTITSGTPSADT</sequence>
<feature type="domain" description="Fatty acid desaturase" evidence="2">
    <location>
        <begin position="40"/>
        <end position="254"/>
    </location>
</feature>
<feature type="transmembrane region" description="Helical" evidence="1">
    <location>
        <begin position="154"/>
        <end position="173"/>
    </location>
</feature>
<dbReference type="Proteomes" id="UP000032702">
    <property type="component" value="Unassembled WGS sequence"/>
</dbReference>
<name>Q08XY7_STIAD</name>
<evidence type="ECO:0000313" key="6">
    <source>
        <dbReference type="Proteomes" id="UP000032702"/>
    </source>
</evidence>
<dbReference type="KEGG" id="sur:STAUR_7775"/>
<dbReference type="InterPro" id="IPR005804">
    <property type="entry name" value="FA_desaturase_dom"/>
</dbReference>
<keyword evidence="1" id="KW-0812">Transmembrane</keyword>
<keyword evidence="1" id="KW-0472">Membrane</keyword>
<reference evidence="4 6" key="1">
    <citation type="submission" date="2006-04" db="EMBL/GenBank/DDBJ databases">
        <authorList>
            <person name="Nierman W.C."/>
        </authorList>
    </citation>
    <scope>NUCLEOTIDE SEQUENCE [LARGE SCALE GENOMIC DNA]</scope>
    <source>
        <strain evidence="4 6">DW4/3-1</strain>
    </source>
</reference>
<dbReference type="Proteomes" id="UP000001351">
    <property type="component" value="Chromosome"/>
</dbReference>
<evidence type="ECO:0000313" key="3">
    <source>
        <dbReference type="EMBL" id="ADO75530.1"/>
    </source>
</evidence>
<dbReference type="EMBL" id="AAMD01000085">
    <property type="protein sequence ID" value="EAU65329.1"/>
    <property type="molecule type" value="Genomic_DNA"/>
</dbReference>
<dbReference type="EMBL" id="CP002271">
    <property type="protein sequence ID" value="ADO75530.1"/>
    <property type="molecule type" value="Genomic_DNA"/>
</dbReference>
<organism evidence="4 6">
    <name type="scientific">Stigmatella aurantiaca (strain DW4/3-1)</name>
    <dbReference type="NCBI Taxonomy" id="378806"/>
    <lineage>
        <taxon>Bacteria</taxon>
        <taxon>Pseudomonadati</taxon>
        <taxon>Myxococcota</taxon>
        <taxon>Myxococcia</taxon>
        <taxon>Myxococcales</taxon>
        <taxon>Cystobacterineae</taxon>
        <taxon>Archangiaceae</taxon>
        <taxon>Stigmatella</taxon>
    </lineage>
</organism>
<evidence type="ECO:0000313" key="4">
    <source>
        <dbReference type="EMBL" id="EAU65329.1"/>
    </source>
</evidence>
<evidence type="ECO:0000256" key="1">
    <source>
        <dbReference type="SAM" id="Phobius"/>
    </source>
</evidence>
<dbReference type="GO" id="GO:0006629">
    <property type="term" value="P:lipid metabolic process"/>
    <property type="evidence" value="ECO:0007669"/>
    <property type="project" value="InterPro"/>
</dbReference>
<dbReference type="Pfam" id="PF00487">
    <property type="entry name" value="FA_desaturase"/>
    <property type="match status" value="1"/>
</dbReference>
<gene>
    <name evidence="3" type="ordered locus">STAUR_7775</name>
    <name evidence="4" type="ORF">STIAU_3990</name>
</gene>
<dbReference type="OrthoDB" id="634389at2"/>
<evidence type="ECO:0000259" key="2">
    <source>
        <dbReference type="Pfam" id="PF00487"/>
    </source>
</evidence>
<protein>
    <submittedName>
        <fullName evidence="3">Fatty acid desaturase family protein</fullName>
    </submittedName>
    <submittedName>
        <fullName evidence="4">Fatty acid desaturase subfamily</fullName>
    </submittedName>
</protein>
<dbReference type="CDD" id="cd01060">
    <property type="entry name" value="Membrane-FADS-like"/>
    <property type="match status" value="1"/>
</dbReference>
<keyword evidence="5" id="KW-1185">Reference proteome</keyword>
<dbReference type="AlphaFoldDB" id="Q08XY7"/>